<name>A0A1I4HPA5_9BURK</name>
<dbReference type="GO" id="GO:0010181">
    <property type="term" value="F:FMN binding"/>
    <property type="evidence" value="ECO:0007669"/>
    <property type="project" value="InterPro"/>
</dbReference>
<gene>
    <name evidence="3" type="ORF">SAMN02982985_00148</name>
</gene>
<dbReference type="OrthoDB" id="9778782at2"/>
<reference evidence="3 4" key="1">
    <citation type="submission" date="2016-10" db="EMBL/GenBank/DDBJ databases">
        <authorList>
            <person name="de Groot N.N."/>
        </authorList>
    </citation>
    <scope>NUCLEOTIDE SEQUENCE [LARGE SCALE GENOMIC DNA]</scope>
    <source>
        <strain evidence="3 4">ATCC 43154</strain>
    </source>
</reference>
<organism evidence="3 4">
    <name type="scientific">Rugamonas rubra</name>
    <dbReference type="NCBI Taxonomy" id="758825"/>
    <lineage>
        <taxon>Bacteria</taxon>
        <taxon>Pseudomonadati</taxon>
        <taxon>Pseudomonadota</taxon>
        <taxon>Betaproteobacteria</taxon>
        <taxon>Burkholderiales</taxon>
        <taxon>Oxalobacteraceae</taxon>
        <taxon>Telluria group</taxon>
        <taxon>Rugamonas</taxon>
    </lineage>
</organism>
<dbReference type="InterPro" id="IPR007329">
    <property type="entry name" value="FMN-bd"/>
</dbReference>
<dbReference type="RefSeq" id="WP_093382288.1">
    <property type="nucleotide sequence ID" value="NZ_FOTW01000004.1"/>
</dbReference>
<evidence type="ECO:0000259" key="2">
    <source>
        <dbReference type="SMART" id="SM00900"/>
    </source>
</evidence>
<dbReference type="Proteomes" id="UP000199470">
    <property type="component" value="Unassembled WGS sequence"/>
</dbReference>
<keyword evidence="4" id="KW-1185">Reference proteome</keyword>
<evidence type="ECO:0000313" key="4">
    <source>
        <dbReference type="Proteomes" id="UP000199470"/>
    </source>
</evidence>
<dbReference type="Pfam" id="PF04205">
    <property type="entry name" value="FMN_bind"/>
    <property type="match status" value="1"/>
</dbReference>
<feature type="domain" description="FMN-binding" evidence="2">
    <location>
        <begin position="90"/>
        <end position="171"/>
    </location>
</feature>
<accession>A0A1I4HPA5</accession>
<sequence>MRYLQWIPLAAGAACAPVFATQYLSAEQAQKLMFPEAGAFREQNVALNTAQMQQVEKLAGLAARSVNWRVFGAYKGDALLGWMVLDDVVGKFELISYAVGVNPDASVRQVEVLSYRESHGGEIRTPAWRRQFVGKTAQGGIAIGEGIANISGATLSCSHLTDGVRRIAAIAQAVLKK</sequence>
<evidence type="ECO:0000256" key="1">
    <source>
        <dbReference type="SAM" id="SignalP"/>
    </source>
</evidence>
<feature type="signal peptide" evidence="1">
    <location>
        <begin position="1"/>
        <end position="20"/>
    </location>
</feature>
<dbReference type="EMBL" id="FOTW01000004">
    <property type="protein sequence ID" value="SFL44118.1"/>
    <property type="molecule type" value="Genomic_DNA"/>
</dbReference>
<feature type="chain" id="PRO_5011601259" evidence="1">
    <location>
        <begin position="21"/>
        <end position="177"/>
    </location>
</feature>
<evidence type="ECO:0000313" key="3">
    <source>
        <dbReference type="EMBL" id="SFL44118.1"/>
    </source>
</evidence>
<dbReference type="SMART" id="SM00900">
    <property type="entry name" value="FMN_bind"/>
    <property type="match status" value="1"/>
</dbReference>
<protein>
    <submittedName>
        <fullName evidence="3">FMN-binding domain-containing protein</fullName>
    </submittedName>
</protein>
<dbReference type="STRING" id="758825.SAMN02982985_00148"/>
<dbReference type="AlphaFoldDB" id="A0A1I4HPA5"/>
<dbReference type="GO" id="GO:0016020">
    <property type="term" value="C:membrane"/>
    <property type="evidence" value="ECO:0007669"/>
    <property type="project" value="InterPro"/>
</dbReference>
<keyword evidence="1" id="KW-0732">Signal</keyword>
<proteinExistence type="predicted"/>
<dbReference type="PROSITE" id="PS51257">
    <property type="entry name" value="PROKAR_LIPOPROTEIN"/>
    <property type="match status" value="1"/>
</dbReference>